<comment type="function">
    <text evidence="10">Constitutes one of the two catalytic subunit of the tRNA-splicing endonuclease complex, a complex responsible for identification and cleavage of the splice sites in pre-tRNA. It cleaves pre-tRNA at the 5'- and 3'-splice sites to release the intron. The products are an intron and two tRNA half-molecules bearing 2',3'-cyclic phosphate and 5'-OH termini. There are no conserved sequences at the splice sites, but the intron is invariably located at the same site in the gene, placing the splice sites an invariant distance from the constant structural features of the tRNA body.</text>
</comment>
<evidence type="ECO:0000256" key="4">
    <source>
        <dbReference type="ARBA" id="ARBA00022664"/>
    </source>
</evidence>
<feature type="active site" evidence="11">
    <location>
        <position position="257"/>
    </location>
</feature>
<dbReference type="GO" id="GO:0000213">
    <property type="term" value="F:tRNA-intron lyase activity"/>
    <property type="evidence" value="ECO:0007669"/>
    <property type="project" value="UniProtKB-UniRule"/>
</dbReference>
<feature type="active site" evidence="11">
    <location>
        <position position="265"/>
    </location>
</feature>
<evidence type="ECO:0000256" key="6">
    <source>
        <dbReference type="ARBA" id="ARBA00023239"/>
    </source>
</evidence>
<dbReference type="InterPro" id="IPR036167">
    <property type="entry name" value="tRNA_intron_Endo_cat-like_sf"/>
</dbReference>
<dbReference type="GO" id="GO:0003676">
    <property type="term" value="F:nucleic acid binding"/>
    <property type="evidence" value="ECO:0007669"/>
    <property type="project" value="InterPro"/>
</dbReference>
<dbReference type="Pfam" id="PF26577">
    <property type="entry name" value="TSEN34_N"/>
    <property type="match status" value="1"/>
</dbReference>
<evidence type="ECO:0000256" key="5">
    <source>
        <dbReference type="ARBA" id="ARBA00022694"/>
    </source>
</evidence>
<dbReference type="InterPro" id="IPR016690">
    <property type="entry name" value="TSEN34"/>
</dbReference>
<dbReference type="PIRSF" id="PIRSF017250">
    <property type="entry name" value="tRNA_splic_SEN34"/>
    <property type="match status" value="1"/>
</dbReference>
<sequence length="322" mass="36285">MKGRIPIRIANKRAYIWDVDDLDKVRSEHHICGLLVGTLPHLSQQNVFLGLPAQLTPEEATLLVEKEYAVFVDDTNAYPEPSLSQFQQWNAEQKRYIEHQRAALESENVKSSEVAQLVVSEEAVRKRKERELRRQQKALELRRLQEVEGDGAVHAILSQPIPTPSADVQALFSDLRPTTSSAPAQYNICIAASSSSLEWYSPESCSYSTIDAARTAGIWDFPSNLQDRARYGVFKDLWEQGYFLGGGIRFGGDYLVYPGDPLRYHSHFCATVIESPTHTIRPMEIVAHGRLGTATKKTHLFCGWDDEKKTVSYVSIEWAGFG</sequence>
<dbReference type="EMBL" id="JANVFU010000006">
    <property type="protein sequence ID" value="KAJ3744612.1"/>
    <property type="molecule type" value="Genomic_DNA"/>
</dbReference>
<dbReference type="InterPro" id="IPR059049">
    <property type="entry name" value="TSEN34_N"/>
</dbReference>
<evidence type="ECO:0000313" key="15">
    <source>
        <dbReference type="Proteomes" id="UP001142393"/>
    </source>
</evidence>
<name>A0A9W8P0T3_9AGAR</name>
<keyword evidence="4" id="KW-0507">mRNA processing</keyword>
<comment type="similarity">
    <text evidence="2 10">Belongs to the tRNA-intron endonuclease family.</text>
</comment>
<dbReference type="GO" id="GO:0006397">
    <property type="term" value="P:mRNA processing"/>
    <property type="evidence" value="ECO:0007669"/>
    <property type="project" value="UniProtKB-KW"/>
</dbReference>
<evidence type="ECO:0000259" key="13">
    <source>
        <dbReference type="Pfam" id="PF26577"/>
    </source>
</evidence>
<keyword evidence="15" id="KW-1185">Reference proteome</keyword>
<dbReference type="AlphaFoldDB" id="A0A9W8P0T3"/>
<dbReference type="FunFam" id="3.40.1350.10:FF:000002">
    <property type="entry name" value="tRNA-splicing endonuclease subunit Sen34"/>
    <property type="match status" value="1"/>
</dbReference>
<evidence type="ECO:0000256" key="2">
    <source>
        <dbReference type="ARBA" id="ARBA00008078"/>
    </source>
</evidence>
<dbReference type="InterPro" id="IPR006677">
    <property type="entry name" value="tRNA_intron_Endonuc_cat-like"/>
</dbReference>
<evidence type="ECO:0000313" key="14">
    <source>
        <dbReference type="EMBL" id="KAJ3744612.1"/>
    </source>
</evidence>
<protein>
    <recommendedName>
        <fullName evidence="9 10">tRNA-splicing endonuclease subunit Sen34</fullName>
        <ecNumber evidence="3 10">4.6.1.16</ecNumber>
    </recommendedName>
</protein>
<accession>A0A9W8P0T3</accession>
<evidence type="ECO:0000256" key="9">
    <source>
        <dbReference type="ARBA" id="ARBA00070870"/>
    </source>
</evidence>
<evidence type="ECO:0000256" key="1">
    <source>
        <dbReference type="ARBA" id="ARBA00004604"/>
    </source>
</evidence>
<comment type="caution">
    <text evidence="14">The sequence shown here is derived from an EMBL/GenBank/DDBJ whole genome shotgun (WGS) entry which is preliminary data.</text>
</comment>
<comment type="subcellular location">
    <subcellularLocation>
        <location evidence="1">Nucleus</location>
        <location evidence="1">Nucleolus</location>
    </subcellularLocation>
</comment>
<organism evidence="14 15">
    <name type="scientific">Lentinula detonsa</name>
    <dbReference type="NCBI Taxonomy" id="2804962"/>
    <lineage>
        <taxon>Eukaryota</taxon>
        <taxon>Fungi</taxon>
        <taxon>Dikarya</taxon>
        <taxon>Basidiomycota</taxon>
        <taxon>Agaricomycotina</taxon>
        <taxon>Agaricomycetes</taxon>
        <taxon>Agaricomycetidae</taxon>
        <taxon>Agaricales</taxon>
        <taxon>Marasmiineae</taxon>
        <taxon>Omphalotaceae</taxon>
        <taxon>Lentinula</taxon>
    </lineage>
</organism>
<gene>
    <name evidence="14" type="ORF">DFH05DRAFT_1397473</name>
</gene>
<feature type="active site" evidence="11">
    <location>
        <position position="297"/>
    </location>
</feature>
<reference evidence="14 15" key="1">
    <citation type="journal article" date="2023" name="Proc. Natl. Acad. Sci. U.S.A.">
        <title>A global phylogenomic analysis of the shiitake genus Lentinula.</title>
        <authorList>
            <person name="Sierra-Patev S."/>
            <person name="Min B."/>
            <person name="Naranjo-Ortiz M."/>
            <person name="Looney B."/>
            <person name="Konkel Z."/>
            <person name="Slot J.C."/>
            <person name="Sakamoto Y."/>
            <person name="Steenwyk J.L."/>
            <person name="Rokas A."/>
            <person name="Carro J."/>
            <person name="Camarero S."/>
            <person name="Ferreira P."/>
            <person name="Molpeceres G."/>
            <person name="Ruiz-Duenas F.J."/>
            <person name="Serrano A."/>
            <person name="Henrissat B."/>
            <person name="Drula E."/>
            <person name="Hughes K.W."/>
            <person name="Mata J.L."/>
            <person name="Ishikawa N.K."/>
            <person name="Vargas-Isla R."/>
            <person name="Ushijima S."/>
            <person name="Smith C.A."/>
            <person name="Donoghue J."/>
            <person name="Ahrendt S."/>
            <person name="Andreopoulos W."/>
            <person name="He G."/>
            <person name="LaButti K."/>
            <person name="Lipzen A."/>
            <person name="Ng V."/>
            <person name="Riley R."/>
            <person name="Sandor L."/>
            <person name="Barry K."/>
            <person name="Martinez A.T."/>
            <person name="Xiao Y."/>
            <person name="Gibbons J.G."/>
            <person name="Terashima K."/>
            <person name="Grigoriev I.V."/>
            <person name="Hibbett D."/>
        </authorList>
    </citation>
    <scope>NUCLEOTIDE SEQUENCE [LARGE SCALE GENOMIC DNA]</scope>
    <source>
        <strain evidence="14 15">TFB7810</strain>
    </source>
</reference>
<comment type="subunit">
    <text evidence="8">tRNA splicing endonuclease is a heterotetramer composed of TSEN2, TSEN15, TSEN34/LENG5 and TSEN54. tRNA splicing endonuclease complex also contains proteins of the pre-mRNA 3'-end processing machinery such as CLP1, CPSF1, CPSF4 and CSTF2.</text>
</comment>
<keyword evidence="5 10" id="KW-0819">tRNA processing</keyword>
<dbReference type="NCBIfam" id="TIGR00324">
    <property type="entry name" value="endA"/>
    <property type="match status" value="1"/>
</dbReference>
<evidence type="ECO:0000256" key="7">
    <source>
        <dbReference type="ARBA" id="ARBA00023242"/>
    </source>
</evidence>
<dbReference type="SUPFAM" id="SSF53032">
    <property type="entry name" value="tRNA-intron endonuclease catalytic domain-like"/>
    <property type="match status" value="1"/>
</dbReference>
<evidence type="ECO:0000256" key="8">
    <source>
        <dbReference type="ARBA" id="ARBA00064779"/>
    </source>
</evidence>
<dbReference type="PANTHER" id="PTHR13070:SF0">
    <property type="entry name" value="TRNA-SPLICING ENDONUCLEASE SUBUNIT SEN34"/>
    <property type="match status" value="1"/>
</dbReference>
<evidence type="ECO:0000256" key="10">
    <source>
        <dbReference type="PIRNR" id="PIRNR017250"/>
    </source>
</evidence>
<feature type="domain" description="tRNA intron endonuclease catalytic" evidence="12">
    <location>
        <begin position="230"/>
        <end position="309"/>
    </location>
</feature>
<dbReference type="GO" id="GO:0000379">
    <property type="term" value="P:tRNA-type intron splice site recognition and cleavage"/>
    <property type="evidence" value="ECO:0007669"/>
    <property type="project" value="UniProtKB-UniRule"/>
</dbReference>
<dbReference type="GO" id="GO:0005730">
    <property type="term" value="C:nucleolus"/>
    <property type="evidence" value="ECO:0007669"/>
    <property type="project" value="UniProtKB-SubCell"/>
</dbReference>
<keyword evidence="7" id="KW-0539">Nucleus</keyword>
<evidence type="ECO:0000259" key="12">
    <source>
        <dbReference type="Pfam" id="PF01974"/>
    </source>
</evidence>
<keyword evidence="6 10" id="KW-0456">Lyase</keyword>
<dbReference type="InterPro" id="IPR006676">
    <property type="entry name" value="tRNA_splic"/>
</dbReference>
<dbReference type="Pfam" id="PF01974">
    <property type="entry name" value="tRNA_int_endo"/>
    <property type="match status" value="1"/>
</dbReference>
<evidence type="ECO:0000256" key="11">
    <source>
        <dbReference type="PIRSR" id="PIRSR017250-50"/>
    </source>
</evidence>
<dbReference type="InterPro" id="IPR011856">
    <property type="entry name" value="tRNA_endonuc-like_dom_sf"/>
</dbReference>
<dbReference type="Proteomes" id="UP001142393">
    <property type="component" value="Unassembled WGS sequence"/>
</dbReference>
<dbReference type="EC" id="4.6.1.16" evidence="3 10"/>
<dbReference type="GO" id="GO:0000214">
    <property type="term" value="C:tRNA-intron endonuclease complex"/>
    <property type="evidence" value="ECO:0007669"/>
    <property type="project" value="UniProtKB-UniRule"/>
</dbReference>
<proteinExistence type="inferred from homology"/>
<dbReference type="CDD" id="cd22363">
    <property type="entry name" value="tRNA-intron_lyase_C"/>
    <property type="match status" value="1"/>
</dbReference>
<dbReference type="PANTHER" id="PTHR13070">
    <property type="entry name" value="TRNA-SPLICING ENDONUCLEASE SUBUNIT SEN34-RELATED"/>
    <property type="match status" value="1"/>
</dbReference>
<evidence type="ECO:0000256" key="3">
    <source>
        <dbReference type="ARBA" id="ARBA00012573"/>
    </source>
</evidence>
<dbReference type="Gene3D" id="3.40.1350.10">
    <property type="match status" value="1"/>
</dbReference>
<feature type="domain" description="TSEN34 N-terminal" evidence="13">
    <location>
        <begin position="5"/>
        <end position="74"/>
    </location>
</feature>